<protein>
    <recommendedName>
        <fullName evidence="4">YEATS domain-containing protein</fullName>
    </recommendedName>
</protein>
<reference evidence="5" key="2">
    <citation type="submission" date="2020-11" db="EMBL/GenBank/DDBJ databases">
        <authorList>
            <consortium name="DOE Joint Genome Institute"/>
            <person name="Kuo A."/>
            <person name="Miyauchi S."/>
            <person name="Kiss E."/>
            <person name="Drula E."/>
            <person name="Kohler A."/>
            <person name="Sanchez-Garcia M."/>
            <person name="Andreopoulos B."/>
            <person name="Barry K.W."/>
            <person name="Bonito G."/>
            <person name="Buee M."/>
            <person name="Carver A."/>
            <person name="Chen C."/>
            <person name="Cichocki N."/>
            <person name="Clum A."/>
            <person name="Culley D."/>
            <person name="Crous P.W."/>
            <person name="Fauchery L."/>
            <person name="Girlanda M."/>
            <person name="Hayes R."/>
            <person name="Keri Z."/>
            <person name="Labutti K."/>
            <person name="Lipzen A."/>
            <person name="Lombard V."/>
            <person name="Magnuson J."/>
            <person name="Maillard F."/>
            <person name="Morin E."/>
            <person name="Murat C."/>
            <person name="Nolan M."/>
            <person name="Ohm R."/>
            <person name="Pangilinan J."/>
            <person name="Pereira M."/>
            <person name="Perotto S."/>
            <person name="Peter M."/>
            <person name="Riley R."/>
            <person name="Sitrit Y."/>
            <person name="Stielow B."/>
            <person name="Szollosi G."/>
            <person name="Zifcakova L."/>
            <person name="Stursova M."/>
            <person name="Spatafora J.W."/>
            <person name="Tedersoo L."/>
            <person name="Vaario L.-M."/>
            <person name="Yamada A."/>
            <person name="Yan M."/>
            <person name="Wang P."/>
            <person name="Xu J."/>
            <person name="Bruns T."/>
            <person name="Baldrian P."/>
            <person name="Vilgalys R."/>
            <person name="Henrissat B."/>
            <person name="Grigoriev I.V."/>
            <person name="Hibbett D."/>
            <person name="Nagy L.G."/>
            <person name="Martin F.M."/>
        </authorList>
    </citation>
    <scope>NUCLEOTIDE SEQUENCE</scope>
    <source>
        <strain evidence="5">UH-Tt-Lm1</strain>
    </source>
</reference>
<evidence type="ECO:0000256" key="1">
    <source>
        <dbReference type="ARBA" id="ARBA00023242"/>
    </source>
</evidence>
<dbReference type="Gene3D" id="2.60.40.1970">
    <property type="entry name" value="YEATS domain"/>
    <property type="match status" value="1"/>
</dbReference>
<dbReference type="Proteomes" id="UP000736335">
    <property type="component" value="Unassembled WGS sequence"/>
</dbReference>
<evidence type="ECO:0000256" key="3">
    <source>
        <dbReference type="SAM" id="MobiDB-lite"/>
    </source>
</evidence>
<evidence type="ECO:0000313" key="5">
    <source>
        <dbReference type="EMBL" id="KAF9778065.1"/>
    </source>
</evidence>
<evidence type="ECO:0000259" key="4">
    <source>
        <dbReference type="PROSITE" id="PS51037"/>
    </source>
</evidence>
<reference evidence="5" key="1">
    <citation type="journal article" date="2020" name="Nat. Commun.">
        <title>Large-scale genome sequencing of mycorrhizal fungi provides insights into the early evolution of symbiotic traits.</title>
        <authorList>
            <person name="Miyauchi S."/>
            <person name="Kiss E."/>
            <person name="Kuo A."/>
            <person name="Drula E."/>
            <person name="Kohler A."/>
            <person name="Sanchez-Garcia M."/>
            <person name="Morin E."/>
            <person name="Andreopoulos B."/>
            <person name="Barry K.W."/>
            <person name="Bonito G."/>
            <person name="Buee M."/>
            <person name="Carver A."/>
            <person name="Chen C."/>
            <person name="Cichocki N."/>
            <person name="Clum A."/>
            <person name="Culley D."/>
            <person name="Crous P.W."/>
            <person name="Fauchery L."/>
            <person name="Girlanda M."/>
            <person name="Hayes R.D."/>
            <person name="Keri Z."/>
            <person name="LaButti K."/>
            <person name="Lipzen A."/>
            <person name="Lombard V."/>
            <person name="Magnuson J."/>
            <person name="Maillard F."/>
            <person name="Murat C."/>
            <person name="Nolan M."/>
            <person name="Ohm R.A."/>
            <person name="Pangilinan J."/>
            <person name="Pereira M.F."/>
            <person name="Perotto S."/>
            <person name="Peter M."/>
            <person name="Pfister S."/>
            <person name="Riley R."/>
            <person name="Sitrit Y."/>
            <person name="Stielow J.B."/>
            <person name="Szollosi G."/>
            <person name="Zifcakova L."/>
            <person name="Stursova M."/>
            <person name="Spatafora J.W."/>
            <person name="Tedersoo L."/>
            <person name="Vaario L.M."/>
            <person name="Yamada A."/>
            <person name="Yan M."/>
            <person name="Wang P."/>
            <person name="Xu J."/>
            <person name="Bruns T."/>
            <person name="Baldrian P."/>
            <person name="Vilgalys R."/>
            <person name="Dunand C."/>
            <person name="Henrissat B."/>
            <person name="Grigoriev I.V."/>
            <person name="Hibbett D."/>
            <person name="Nagy L.G."/>
            <person name="Martin F.M."/>
        </authorList>
    </citation>
    <scope>NUCLEOTIDE SEQUENCE</scope>
    <source>
        <strain evidence="5">UH-Tt-Lm1</strain>
    </source>
</reference>
<dbReference type="InterPro" id="IPR038704">
    <property type="entry name" value="YEAST_sf"/>
</dbReference>
<dbReference type="OrthoDB" id="1741717at2759"/>
<organism evidence="5 6">
    <name type="scientific">Thelephora terrestris</name>
    <dbReference type="NCBI Taxonomy" id="56493"/>
    <lineage>
        <taxon>Eukaryota</taxon>
        <taxon>Fungi</taxon>
        <taxon>Dikarya</taxon>
        <taxon>Basidiomycota</taxon>
        <taxon>Agaricomycotina</taxon>
        <taxon>Agaricomycetes</taxon>
        <taxon>Thelephorales</taxon>
        <taxon>Thelephoraceae</taxon>
        <taxon>Thelephora</taxon>
    </lineage>
</organism>
<sequence>MAPVTGTKRKRAVVESGEPTVKHLALREIELEIAVKNRIAETVEARIAWALCLRESLQTESTVNDAIVGANEFQLAALEALDAIERPCELILTRDPFFAPAGELNADDHATPTGFPPQVHPNPADSLERTHHSSRPSNSRHRIIRNLTSNVKLLFIRNTSISSEPRETAPSCETNAEVARIECPDCGRWNFSNLQGFLNHCRICHQREYGSHDECIRECSVLVASSERDWVLQNGSEITGVGIPSLRRLFEIAVGKRTSLFPTPKPEPSSDQDTFTVEHKELLIVGGPEPEGTHLSRTLGVHQETPALAAILGRRVARRQIRAFDEDEPVDIENNDDPPGTSRRWKMKYSHRNVARPELEVNLDATSVTWLEVSPLLPSTCDPEDGGNDRREVVPDIGMLDATRFHITCRIMVTDRSRWLSPEKRSLTHPDDTHGWIIAIQSPSYGLDVTRVLSRVTVTCASGNSPKPLAEPLVVHEPPFIVESTTDVSFLAKVRLDWSGRENAPTVIEHWVQIDRLRTGYATFGQEQLFDIELDRNTPLASQRSNSITW</sequence>
<proteinExistence type="predicted"/>
<accession>A0A9P6H3D5</accession>
<feature type="domain" description="YEATS" evidence="4">
    <location>
        <begin position="401"/>
        <end position="544"/>
    </location>
</feature>
<dbReference type="AlphaFoldDB" id="A0A9P6H3D5"/>
<evidence type="ECO:0000313" key="6">
    <source>
        <dbReference type="Proteomes" id="UP000736335"/>
    </source>
</evidence>
<comment type="caution">
    <text evidence="5">The sequence shown here is derived from an EMBL/GenBank/DDBJ whole genome shotgun (WGS) entry which is preliminary data.</text>
</comment>
<evidence type="ECO:0000256" key="2">
    <source>
        <dbReference type="PROSITE-ProRule" id="PRU00376"/>
    </source>
</evidence>
<comment type="subcellular location">
    <subcellularLocation>
        <location evidence="2">Nucleus</location>
    </subcellularLocation>
</comment>
<gene>
    <name evidence="5" type="ORF">BJ322DRAFT_1114606</name>
</gene>
<dbReference type="InterPro" id="IPR055129">
    <property type="entry name" value="YEATS_dom"/>
</dbReference>
<keyword evidence="6" id="KW-1185">Reference proteome</keyword>
<dbReference type="EMBL" id="WIUZ02000025">
    <property type="protein sequence ID" value="KAF9778065.1"/>
    <property type="molecule type" value="Genomic_DNA"/>
</dbReference>
<name>A0A9P6H3D5_9AGAM</name>
<dbReference type="GO" id="GO:0005634">
    <property type="term" value="C:nucleus"/>
    <property type="evidence" value="ECO:0007669"/>
    <property type="project" value="UniProtKB-SubCell"/>
</dbReference>
<keyword evidence="1 2" id="KW-0539">Nucleus</keyword>
<dbReference type="PROSITE" id="PS51037">
    <property type="entry name" value="YEATS"/>
    <property type="match status" value="1"/>
</dbReference>
<feature type="region of interest" description="Disordered" evidence="3">
    <location>
        <begin position="103"/>
        <end position="140"/>
    </location>
</feature>